<gene>
    <name evidence="2" type="ORF">EI97DRAFT_443925</name>
</gene>
<dbReference type="EMBL" id="ML986501">
    <property type="protein sequence ID" value="KAF2274758.1"/>
    <property type="molecule type" value="Genomic_DNA"/>
</dbReference>
<evidence type="ECO:0000313" key="2">
    <source>
        <dbReference type="EMBL" id="KAF2274758.1"/>
    </source>
</evidence>
<feature type="chain" id="PRO_5025374004" evidence="1">
    <location>
        <begin position="22"/>
        <end position="154"/>
    </location>
</feature>
<evidence type="ECO:0000313" key="3">
    <source>
        <dbReference type="Proteomes" id="UP000800097"/>
    </source>
</evidence>
<dbReference type="Proteomes" id="UP000800097">
    <property type="component" value="Unassembled WGS sequence"/>
</dbReference>
<dbReference type="GeneID" id="54553039"/>
<dbReference type="RefSeq" id="XP_033652297.1">
    <property type="nucleotide sequence ID" value="XM_033799864.1"/>
</dbReference>
<proteinExistence type="predicted"/>
<name>A0A6A6JFI5_WESOR</name>
<accession>A0A6A6JFI5</accession>
<sequence>MSCRCLVALGILSAFPGFTRPVARVGKINECCIQHKRAAFTNRQLVFHRRNSFTVLVSDTNMSGRQVHNRVSPLKLTRELVLSCLRAPNAPSHGKPRPESPWVLVEDMIAPSAEVDMHSLRDVMDWLDALADQEHQRIDWSPGYDQQESLFSNK</sequence>
<reference evidence="2" key="1">
    <citation type="journal article" date="2020" name="Stud. Mycol.">
        <title>101 Dothideomycetes genomes: a test case for predicting lifestyles and emergence of pathogens.</title>
        <authorList>
            <person name="Haridas S."/>
            <person name="Albert R."/>
            <person name="Binder M."/>
            <person name="Bloem J."/>
            <person name="Labutti K."/>
            <person name="Salamov A."/>
            <person name="Andreopoulos B."/>
            <person name="Baker S."/>
            <person name="Barry K."/>
            <person name="Bills G."/>
            <person name="Bluhm B."/>
            <person name="Cannon C."/>
            <person name="Castanera R."/>
            <person name="Culley D."/>
            <person name="Daum C."/>
            <person name="Ezra D."/>
            <person name="Gonzalez J."/>
            <person name="Henrissat B."/>
            <person name="Kuo A."/>
            <person name="Liang C."/>
            <person name="Lipzen A."/>
            <person name="Lutzoni F."/>
            <person name="Magnuson J."/>
            <person name="Mondo S."/>
            <person name="Nolan M."/>
            <person name="Ohm R."/>
            <person name="Pangilinan J."/>
            <person name="Park H.-J."/>
            <person name="Ramirez L."/>
            <person name="Alfaro M."/>
            <person name="Sun H."/>
            <person name="Tritt A."/>
            <person name="Yoshinaga Y."/>
            <person name="Zwiers L.-H."/>
            <person name="Turgeon B."/>
            <person name="Goodwin S."/>
            <person name="Spatafora J."/>
            <person name="Crous P."/>
            <person name="Grigoriev I."/>
        </authorList>
    </citation>
    <scope>NUCLEOTIDE SEQUENCE</scope>
    <source>
        <strain evidence="2">CBS 379.55</strain>
    </source>
</reference>
<keyword evidence="1" id="KW-0732">Signal</keyword>
<protein>
    <submittedName>
        <fullName evidence="2">Uncharacterized protein</fullName>
    </submittedName>
</protein>
<dbReference type="AlphaFoldDB" id="A0A6A6JFI5"/>
<evidence type="ECO:0000256" key="1">
    <source>
        <dbReference type="SAM" id="SignalP"/>
    </source>
</evidence>
<feature type="signal peptide" evidence="1">
    <location>
        <begin position="1"/>
        <end position="21"/>
    </location>
</feature>
<keyword evidence="3" id="KW-1185">Reference proteome</keyword>
<organism evidence="2 3">
    <name type="scientific">Westerdykella ornata</name>
    <dbReference type="NCBI Taxonomy" id="318751"/>
    <lineage>
        <taxon>Eukaryota</taxon>
        <taxon>Fungi</taxon>
        <taxon>Dikarya</taxon>
        <taxon>Ascomycota</taxon>
        <taxon>Pezizomycotina</taxon>
        <taxon>Dothideomycetes</taxon>
        <taxon>Pleosporomycetidae</taxon>
        <taxon>Pleosporales</taxon>
        <taxon>Sporormiaceae</taxon>
        <taxon>Westerdykella</taxon>
    </lineage>
</organism>